<accession>A0A0S4IIT9</accession>
<evidence type="ECO:0000313" key="4">
    <source>
        <dbReference type="EMBL" id="CUE73123.1"/>
    </source>
</evidence>
<dbReference type="Gene3D" id="3.40.50.12760">
    <property type="match status" value="1"/>
</dbReference>
<comment type="function">
    <text evidence="1">S-adenosyl-L-methionine-dependent methyltransferase that mediates RNA cap1 2'-O-ribose methylation to the 5'-cap structure of RNAs. Methylates the ribose of the first nucleotide of a m(7)GpppG-capped mRNA to produce m(7)GpppNmp (cap1).</text>
</comment>
<feature type="domain" description="RrmJ-type SAM-dependent 2'-O-MTase" evidence="3">
    <location>
        <begin position="89"/>
        <end position="305"/>
    </location>
</feature>
<feature type="region of interest" description="Disordered" evidence="2">
    <location>
        <begin position="388"/>
        <end position="410"/>
    </location>
</feature>
<dbReference type="GO" id="GO:0003676">
    <property type="term" value="F:nucleic acid binding"/>
    <property type="evidence" value="ECO:0007669"/>
    <property type="project" value="UniProtKB-UniRule"/>
</dbReference>
<comment type="subcellular location">
    <subcellularLocation>
        <location evidence="1">Nucleus</location>
    </subcellularLocation>
</comment>
<dbReference type="GO" id="GO:0006370">
    <property type="term" value="P:7-methylguanosine mRNA capping"/>
    <property type="evidence" value="ECO:0007669"/>
    <property type="project" value="UniProtKB-UniRule"/>
</dbReference>
<dbReference type="PROSITE" id="PS51613">
    <property type="entry name" value="SAM_MT_RRMJ"/>
    <property type="match status" value="1"/>
</dbReference>
<keyword evidence="1 4" id="KW-0489">Methyltransferase</keyword>
<reference evidence="5" key="1">
    <citation type="submission" date="2015-09" db="EMBL/GenBank/DDBJ databases">
        <authorList>
            <consortium name="Pathogen Informatics"/>
        </authorList>
    </citation>
    <scope>NUCLEOTIDE SEQUENCE [LARGE SCALE GENOMIC DNA]</scope>
    <source>
        <strain evidence="5">Lake Konstanz</strain>
    </source>
</reference>
<dbReference type="Pfam" id="PF01728">
    <property type="entry name" value="FtsJ"/>
    <property type="match status" value="1"/>
</dbReference>
<evidence type="ECO:0000313" key="5">
    <source>
        <dbReference type="Proteomes" id="UP000051952"/>
    </source>
</evidence>
<dbReference type="Proteomes" id="UP000051952">
    <property type="component" value="Unassembled WGS sequence"/>
</dbReference>
<comment type="catalytic activity">
    <reaction evidence="1">
        <text>a 5'-end (N(7)-methyl 5'-triphosphoguanosine)-ribonucleoside in mRNA + S-adenosyl-L-methionine = a 5'-end (N(7)-methyl 5'-triphosphoguanosine)-(2'-O-methyl-ribonucleoside) in mRNA + S-adenosyl-L-homocysteine + H(+)</text>
        <dbReference type="Rhea" id="RHEA:67020"/>
        <dbReference type="Rhea" id="RHEA-COMP:17167"/>
        <dbReference type="Rhea" id="RHEA-COMP:17168"/>
        <dbReference type="ChEBI" id="CHEBI:15378"/>
        <dbReference type="ChEBI" id="CHEBI:57856"/>
        <dbReference type="ChEBI" id="CHEBI:59789"/>
        <dbReference type="ChEBI" id="CHEBI:156461"/>
        <dbReference type="ChEBI" id="CHEBI:167609"/>
        <dbReference type="EC" id="2.1.1.57"/>
    </reaction>
</comment>
<dbReference type="VEuPathDB" id="TriTrypDB:BSAL_54840"/>
<dbReference type="InterPro" id="IPR025816">
    <property type="entry name" value="RrmJ-type_MeTrfase"/>
</dbReference>
<evidence type="ECO:0000256" key="2">
    <source>
        <dbReference type="SAM" id="MobiDB-lite"/>
    </source>
</evidence>
<keyword evidence="1 4" id="KW-0808">Transferase</keyword>
<protein>
    <recommendedName>
        <fullName evidence="1">Cap-specific mRNA (nucleoside-2'-O-)-methyltransferase 1</fullName>
        <ecNumber evidence="1">2.1.1.57</ecNumber>
    </recommendedName>
    <alternativeName>
        <fullName evidence="1">Cap1 2'O-ribose methyltransferase 1</fullName>
    </alternativeName>
</protein>
<proteinExistence type="predicted"/>
<dbReference type="InterPro" id="IPR029063">
    <property type="entry name" value="SAM-dependent_MTases_sf"/>
</dbReference>
<dbReference type="OrthoDB" id="10251234at2759"/>
<dbReference type="PANTHER" id="PTHR16121:SF0">
    <property type="entry name" value="CAP-SPECIFIC MRNA (NUCLEOSIDE-2'-O-)-METHYLTRANSFERASE 1"/>
    <property type="match status" value="1"/>
</dbReference>
<dbReference type="EC" id="2.1.1.57" evidence="1"/>
<sequence length="410" mass="44882">MATNVVCDKTVEFELTSSFHLTDDDVSQLWGGLQHNVHWRSAFDDVLLSTRVSLNGVKKQLDTKDLRSYHAARDALFPLATSGTQGATTFRNRAGYKLMESMEVTGVWEQVTKLCKQNGWRQAAFADVCGGPGAFSQALYATVPKYFSSKRSIRGYGMTLLNEGDDTLQWYPNLTGNKQFFVLHGTEGTGNIYPTENLHSLMAVTRDPSWPLLLVVADGGFDVPFDVAEYQEAISLRIVYGQWVSAVLTLMRGGCLVLKLFDTFTPFLRSMLYLSTALYDRVHIVKPKHSRVVNSERYLVCLGFRGCSASMREYLLKVHEEGFGEDTAPFALVPHATVSHDAAFCAQVEAFNATLASTQSQALQMVLASPLLTEAAGSGAAIASAEAEVSTPVAQEQDDDAAIDSTIAAE</sequence>
<keyword evidence="1" id="KW-0507">mRNA processing</keyword>
<dbReference type="OMA" id="ESTGVWM"/>
<keyword evidence="1" id="KW-0506">mRNA capping</keyword>
<keyword evidence="1" id="KW-0539">Nucleus</keyword>
<dbReference type="SUPFAM" id="SSF53335">
    <property type="entry name" value="S-adenosyl-L-methionine-dependent methyltransferases"/>
    <property type="match status" value="1"/>
</dbReference>
<keyword evidence="5" id="KW-1185">Reference proteome</keyword>
<dbReference type="InterPro" id="IPR002877">
    <property type="entry name" value="RNA_MeTrfase_FtsJ_dom"/>
</dbReference>
<dbReference type="GO" id="GO:0005737">
    <property type="term" value="C:cytoplasm"/>
    <property type="evidence" value="ECO:0007669"/>
    <property type="project" value="TreeGrafter"/>
</dbReference>
<evidence type="ECO:0000259" key="3">
    <source>
        <dbReference type="PROSITE" id="PS51613"/>
    </source>
</evidence>
<name>A0A0S4IIT9_BODSA</name>
<dbReference type="GO" id="GO:0004483">
    <property type="term" value="F:methyltransferase cap1 activity"/>
    <property type="evidence" value="ECO:0007669"/>
    <property type="project" value="UniProtKB-UniRule"/>
</dbReference>
<dbReference type="GO" id="GO:0032259">
    <property type="term" value="P:methylation"/>
    <property type="evidence" value="ECO:0007669"/>
    <property type="project" value="UniProtKB-KW"/>
</dbReference>
<dbReference type="GO" id="GO:0016556">
    <property type="term" value="P:mRNA modification"/>
    <property type="evidence" value="ECO:0007669"/>
    <property type="project" value="UniProtKB-UniRule"/>
</dbReference>
<gene>
    <name evidence="4" type="ORF">BSAL_54840</name>
</gene>
<dbReference type="InterPro" id="IPR050851">
    <property type="entry name" value="mRNA_Cap_2O-Ribose_MeTrfase"/>
</dbReference>
<dbReference type="PANTHER" id="PTHR16121">
    <property type="entry name" value="CAP-SPECIFIC MRNA (NUCLEOSIDE-2'-O-)-METHYLTRANSFERASE 1-RELATED"/>
    <property type="match status" value="1"/>
</dbReference>
<evidence type="ECO:0000256" key="1">
    <source>
        <dbReference type="RuleBase" id="RU368012"/>
    </source>
</evidence>
<dbReference type="AlphaFoldDB" id="A0A0S4IIT9"/>
<organism evidence="4 5">
    <name type="scientific">Bodo saltans</name>
    <name type="common">Flagellated protozoan</name>
    <dbReference type="NCBI Taxonomy" id="75058"/>
    <lineage>
        <taxon>Eukaryota</taxon>
        <taxon>Discoba</taxon>
        <taxon>Euglenozoa</taxon>
        <taxon>Kinetoplastea</taxon>
        <taxon>Metakinetoplastina</taxon>
        <taxon>Eubodonida</taxon>
        <taxon>Bodonidae</taxon>
        <taxon>Bodo</taxon>
    </lineage>
</organism>
<keyword evidence="1" id="KW-0949">S-adenosyl-L-methionine</keyword>
<dbReference type="EMBL" id="CYKH01000144">
    <property type="protein sequence ID" value="CUE73123.1"/>
    <property type="molecule type" value="Genomic_DNA"/>
</dbReference>
<dbReference type="GO" id="GO:0005634">
    <property type="term" value="C:nucleus"/>
    <property type="evidence" value="ECO:0007669"/>
    <property type="project" value="UniProtKB-SubCell"/>
</dbReference>